<evidence type="ECO:0000313" key="2">
    <source>
        <dbReference type="WBParaSite" id="nRc.2.0.1.t45919-RA"/>
    </source>
</evidence>
<keyword evidence="1" id="KW-1185">Reference proteome</keyword>
<evidence type="ECO:0000313" key="1">
    <source>
        <dbReference type="Proteomes" id="UP000887565"/>
    </source>
</evidence>
<organism evidence="1 2">
    <name type="scientific">Romanomermis culicivorax</name>
    <name type="common">Nematode worm</name>
    <dbReference type="NCBI Taxonomy" id="13658"/>
    <lineage>
        <taxon>Eukaryota</taxon>
        <taxon>Metazoa</taxon>
        <taxon>Ecdysozoa</taxon>
        <taxon>Nematoda</taxon>
        <taxon>Enoplea</taxon>
        <taxon>Dorylaimia</taxon>
        <taxon>Mermithida</taxon>
        <taxon>Mermithoidea</taxon>
        <taxon>Mermithidae</taxon>
        <taxon>Romanomermis</taxon>
    </lineage>
</organism>
<dbReference type="Proteomes" id="UP000887565">
    <property type="component" value="Unplaced"/>
</dbReference>
<reference evidence="2" key="1">
    <citation type="submission" date="2022-11" db="UniProtKB">
        <authorList>
            <consortium name="WormBaseParasite"/>
        </authorList>
    </citation>
    <scope>IDENTIFICATION</scope>
</reference>
<dbReference type="WBParaSite" id="nRc.2.0.1.t45919-RA">
    <property type="protein sequence ID" value="nRc.2.0.1.t45919-RA"/>
    <property type="gene ID" value="nRc.2.0.1.g45919"/>
</dbReference>
<dbReference type="AlphaFoldDB" id="A0A915L4B7"/>
<protein>
    <submittedName>
        <fullName evidence="2">Uncharacterized protein</fullName>
    </submittedName>
</protein>
<accession>A0A915L4B7</accession>
<name>A0A915L4B7_ROMCU</name>
<sequence>MVIFVKPSQINKIRDLSVGLTNGHSMATDFFTVHDSTTTYMQNKQQYTAAVTCRSDNCTLRVHYPDDKTKTYKIKKNLLRIIRKCPPAVCTDDKGNFTTNPNDNCPVCDYGFYINRCNFWNSQRAFNNFDKGLGYDFAEFKMNECSRILNLFLCPRQSSGSQICARTRTSLAHYRREPCRSSDDCPMKLGCSRQGSCLYRKRPDAAAQYALFCQFKADCPAFYKCSKRTCRPIVKGAFHVEGLFCYSDSDCPNLNFRCLQSQYACLAKKNYCQTDEMCRTEFICDSERNQCTKFVRTREQTI</sequence>
<proteinExistence type="predicted"/>